<dbReference type="PANTHER" id="PTHR30307:SF0">
    <property type="entry name" value="S-ADENOSYLMETHIONINE:TRNA RIBOSYLTRANSFERASE-ISOMERASE"/>
    <property type="match status" value="1"/>
</dbReference>
<organism evidence="6 7">
    <name type="scientific">Candidatus Southlakia epibionticum</name>
    <dbReference type="NCBI Taxonomy" id="3043284"/>
    <lineage>
        <taxon>Bacteria</taxon>
        <taxon>Candidatus Saccharimonadota</taxon>
        <taxon>Candidatus Saccharimonadia</taxon>
        <taxon>Candidatus Saccharimonadales</taxon>
        <taxon>Candidatus Saccharimonadaceae</taxon>
        <taxon>Candidatus Southlakia</taxon>
    </lineage>
</organism>
<accession>A0ABY8WUY7</accession>
<comment type="function">
    <text evidence="5">Transfers and isomerizes the ribose moiety from AdoMet to the 7-aminomethyl group of 7-deazaguanine (preQ1-tRNA) to give epoxyqueuosine (oQ-tRNA).</text>
</comment>
<evidence type="ECO:0000256" key="5">
    <source>
        <dbReference type="HAMAP-Rule" id="MF_00113"/>
    </source>
</evidence>
<dbReference type="Proteomes" id="UP001177295">
    <property type="component" value="Chromosome"/>
</dbReference>
<dbReference type="InterPro" id="IPR042119">
    <property type="entry name" value="QueA_dom2"/>
</dbReference>
<dbReference type="NCBIfam" id="TIGR00113">
    <property type="entry name" value="queA"/>
    <property type="match status" value="1"/>
</dbReference>
<dbReference type="EC" id="2.4.99.17" evidence="5"/>
<evidence type="ECO:0000256" key="4">
    <source>
        <dbReference type="ARBA" id="ARBA00022785"/>
    </source>
</evidence>
<keyword evidence="7" id="KW-1185">Reference proteome</keyword>
<dbReference type="InterPro" id="IPR003699">
    <property type="entry name" value="QueA"/>
</dbReference>
<dbReference type="SUPFAM" id="SSF111337">
    <property type="entry name" value="QueA-like"/>
    <property type="match status" value="1"/>
</dbReference>
<dbReference type="PANTHER" id="PTHR30307">
    <property type="entry name" value="S-ADENOSYLMETHIONINE:TRNA RIBOSYLTRANSFERASE-ISOMERASE"/>
    <property type="match status" value="1"/>
</dbReference>
<proteinExistence type="inferred from homology"/>
<evidence type="ECO:0000256" key="1">
    <source>
        <dbReference type="ARBA" id="ARBA00022490"/>
    </source>
</evidence>
<evidence type="ECO:0000313" key="6">
    <source>
        <dbReference type="EMBL" id="WIO46133.1"/>
    </source>
</evidence>
<comment type="similarity">
    <text evidence="5">Belongs to the QueA family.</text>
</comment>
<comment type="subcellular location">
    <subcellularLocation>
        <location evidence="5">Cytoplasm</location>
    </subcellularLocation>
</comment>
<dbReference type="RefSeq" id="WP_376753678.1">
    <property type="nucleotide sequence ID" value="NZ_CP124550.1"/>
</dbReference>
<dbReference type="InterPro" id="IPR042118">
    <property type="entry name" value="QueA_dom1"/>
</dbReference>
<dbReference type="InterPro" id="IPR036100">
    <property type="entry name" value="QueA_sf"/>
</dbReference>
<comment type="catalytic activity">
    <reaction evidence="5">
        <text>7-aminomethyl-7-carbaguanosine(34) in tRNA + S-adenosyl-L-methionine = epoxyqueuosine(34) in tRNA + adenine + L-methionine + 2 H(+)</text>
        <dbReference type="Rhea" id="RHEA:32155"/>
        <dbReference type="Rhea" id="RHEA-COMP:10342"/>
        <dbReference type="Rhea" id="RHEA-COMP:18582"/>
        <dbReference type="ChEBI" id="CHEBI:15378"/>
        <dbReference type="ChEBI" id="CHEBI:16708"/>
        <dbReference type="ChEBI" id="CHEBI:57844"/>
        <dbReference type="ChEBI" id="CHEBI:59789"/>
        <dbReference type="ChEBI" id="CHEBI:82833"/>
        <dbReference type="ChEBI" id="CHEBI:194443"/>
        <dbReference type="EC" id="2.4.99.17"/>
    </reaction>
</comment>
<reference evidence="6 7" key="1">
    <citation type="journal article" date="2023" name="Cell">
        <title>Genetic manipulation of Patescibacteria provides mechanistic insights into microbial dark matter and the epibiotic lifestyle.</title>
        <authorList>
            <person name="Wang Y."/>
            <person name="Gallagher L.A."/>
            <person name="Andrade P.A."/>
            <person name="Liu A."/>
            <person name="Humphreys I.R."/>
            <person name="Turkarslan S."/>
            <person name="Cutler K.J."/>
            <person name="Arrieta-Ortiz M.L."/>
            <person name="Li Y."/>
            <person name="Radey M.C."/>
            <person name="McLean J.S."/>
            <person name="Cong Q."/>
            <person name="Baker D."/>
            <person name="Baliga N.S."/>
            <person name="Peterson S.B."/>
            <person name="Mougous J.D."/>
        </authorList>
    </citation>
    <scope>NUCLEOTIDE SEQUENCE [LARGE SCALE GENOMIC DNA]</scope>
    <source>
        <strain evidence="6 7">ML1</strain>
    </source>
</reference>
<name>A0ABY8WUY7_9BACT</name>
<dbReference type="HAMAP" id="MF_00113">
    <property type="entry name" value="QueA"/>
    <property type="match status" value="1"/>
</dbReference>
<comment type="pathway">
    <text evidence="5">tRNA modification; tRNA-queuosine biosynthesis.</text>
</comment>
<keyword evidence="2 5" id="KW-0808">Transferase</keyword>
<dbReference type="Gene3D" id="3.40.1780.10">
    <property type="entry name" value="QueA-like"/>
    <property type="match status" value="1"/>
</dbReference>
<dbReference type="NCBIfam" id="NF001140">
    <property type="entry name" value="PRK00147.1"/>
    <property type="match status" value="1"/>
</dbReference>
<dbReference type="EMBL" id="CP124550">
    <property type="protein sequence ID" value="WIO46133.1"/>
    <property type="molecule type" value="Genomic_DNA"/>
</dbReference>
<evidence type="ECO:0000313" key="7">
    <source>
        <dbReference type="Proteomes" id="UP001177295"/>
    </source>
</evidence>
<protein>
    <recommendedName>
        <fullName evidence="5">S-adenosylmethionine:tRNA ribosyltransferase-isomerase</fullName>
        <ecNumber evidence="5">2.4.99.17</ecNumber>
    </recommendedName>
    <alternativeName>
        <fullName evidence="5">Queuosine biosynthesis protein QueA</fullName>
    </alternativeName>
</protein>
<evidence type="ECO:0000256" key="2">
    <source>
        <dbReference type="ARBA" id="ARBA00022679"/>
    </source>
</evidence>
<sequence length="342" mass="38079">MQLSDFHYDIPHELIADQPPAVRGTSRLLALNRRTGVINDRHYPDIVDYLNAGDVLVINDTKVLKARLHARKPSGGERELVLVEQHGSRDDWFRHKVIYRRKLHAGDTLFVGDDELVVEEILGGGIAVVRSQRSLLDIAEEYGSVPLPPYMNRDATPTDIERYQTVFAREIGSVAAPTASLNMTDEILAQLHAKGVIIAHATLHVGLGTFLPIRVDDVAKHTMHQEYFSIPAATIAAIQAAKASGNRVIALGTTMTRTLEYAHRQILHESPHDITGEADIFIYPGYKFQVIDALITNFHLPESTVLMLAAAFAGWNILRPAYEHAVAEQYRFFSYGDSMIIA</sequence>
<gene>
    <name evidence="5 6" type="primary">queA</name>
    <name evidence="6" type="ORF">SEML1_0514</name>
</gene>
<keyword evidence="4 5" id="KW-0671">Queuosine biosynthesis</keyword>
<dbReference type="Gene3D" id="2.40.10.240">
    <property type="entry name" value="QueA-like"/>
    <property type="match status" value="1"/>
</dbReference>
<comment type="subunit">
    <text evidence="5">Monomer.</text>
</comment>
<keyword evidence="3 5" id="KW-0949">S-adenosyl-L-methionine</keyword>
<keyword evidence="1 5" id="KW-0963">Cytoplasm</keyword>
<evidence type="ECO:0000256" key="3">
    <source>
        <dbReference type="ARBA" id="ARBA00022691"/>
    </source>
</evidence>
<dbReference type="Pfam" id="PF02547">
    <property type="entry name" value="Queuosine_synth"/>
    <property type="match status" value="1"/>
</dbReference>